<dbReference type="NCBIfam" id="TIGR03243">
    <property type="entry name" value="arg_catab_AOST"/>
    <property type="match status" value="1"/>
</dbReference>
<dbReference type="Proteomes" id="UP000753376">
    <property type="component" value="Unassembled WGS sequence"/>
</dbReference>
<reference evidence="4 5" key="1">
    <citation type="submission" date="2021-05" db="EMBL/GenBank/DDBJ databases">
        <title>Draft genomes of bacteria isolated from model marine particles.</title>
        <authorList>
            <person name="Datta M.S."/>
            <person name="Schwartzman J.A."/>
            <person name="Enke T.N."/>
            <person name="Saavedra J."/>
            <person name="Cermak N."/>
            <person name="Cordero O.X."/>
        </authorList>
    </citation>
    <scope>NUCLEOTIDE SEQUENCE [LARGE SCALE GENOMIC DNA]</scope>
    <source>
        <strain evidence="4 5">D2M19</strain>
    </source>
</reference>
<name>A0ABS6A7N1_9GAMM</name>
<keyword evidence="3" id="KW-0012">Acyltransferase</keyword>
<sequence length="350" mass="37790">MWLVRPALPGDVNQILAIAGTVDSETARLSSTLPRQREALAEKIQHSQASLAGTASSDSQPPRILFVLEDTATGRIHGTAGVDARAGNGQPFYNYRRDALIHASHELGISSRVDVLYPSHGLTDHTLLCSFSITPELRNTDAFELLSRARILFIAGHRDWFTHRVAVEIQGVQLADGSVPFWDSLGRHFFNMDFDTADQHSGLLSKTFIAELMPPNPVYVTLLSESAQAALGQPHELTVPNLELLQREGFQAGCYLDIFDGGPVLEARTDALHTLVISQPKALHGAIESEVESVVEDGGDLCLIAAGEGAGFRCTLAKAAGTLEGTLKVPVKVWEVLEKTAGDQVRVAPC</sequence>
<evidence type="ECO:0000256" key="3">
    <source>
        <dbReference type="ARBA" id="ARBA00023315"/>
    </source>
</evidence>
<evidence type="ECO:0000313" key="4">
    <source>
        <dbReference type="EMBL" id="MBU2873789.1"/>
    </source>
</evidence>
<dbReference type="PANTHER" id="PTHR30420">
    <property type="entry name" value="N-SUCCINYLARGININE DIHYDROLASE"/>
    <property type="match status" value="1"/>
</dbReference>
<dbReference type="InterPro" id="IPR007041">
    <property type="entry name" value="Arg_succinylTrfase_AstA/AruG"/>
</dbReference>
<proteinExistence type="predicted"/>
<gene>
    <name evidence="4" type="ORF">KO508_07150</name>
</gene>
<keyword evidence="5" id="KW-1185">Reference proteome</keyword>
<dbReference type="PANTHER" id="PTHR30420:SF1">
    <property type="entry name" value="ARGININE N-SUCCINYLTRANSFERASE"/>
    <property type="match status" value="1"/>
</dbReference>
<evidence type="ECO:0000313" key="5">
    <source>
        <dbReference type="Proteomes" id="UP000753376"/>
    </source>
</evidence>
<dbReference type="Pfam" id="PF04958">
    <property type="entry name" value="AstA"/>
    <property type="match status" value="1"/>
</dbReference>
<keyword evidence="2" id="KW-0808">Transferase</keyword>
<protein>
    <submittedName>
        <fullName evidence="4">Arginine N-succinyltransferase</fullName>
    </submittedName>
</protein>
<comment type="caution">
    <text evidence="4">The sequence shown here is derived from an EMBL/GenBank/DDBJ whole genome shotgun (WGS) entry which is preliminary data.</text>
</comment>
<evidence type="ECO:0000256" key="2">
    <source>
        <dbReference type="ARBA" id="ARBA00022679"/>
    </source>
</evidence>
<dbReference type="RefSeq" id="WP_216007671.1">
    <property type="nucleotide sequence ID" value="NZ_JAHKPV010000007.1"/>
</dbReference>
<dbReference type="EMBL" id="JAHKPV010000007">
    <property type="protein sequence ID" value="MBU2873789.1"/>
    <property type="molecule type" value="Genomic_DNA"/>
</dbReference>
<organism evidence="4 5">
    <name type="scientific">Marinobacter salexigens</name>
    <dbReference type="NCBI Taxonomy" id="1925763"/>
    <lineage>
        <taxon>Bacteria</taxon>
        <taxon>Pseudomonadati</taxon>
        <taxon>Pseudomonadota</taxon>
        <taxon>Gammaproteobacteria</taxon>
        <taxon>Pseudomonadales</taxon>
        <taxon>Marinobacteraceae</taxon>
        <taxon>Marinobacter</taxon>
    </lineage>
</organism>
<evidence type="ECO:0000256" key="1">
    <source>
        <dbReference type="ARBA" id="ARBA00022503"/>
    </source>
</evidence>
<keyword evidence="1" id="KW-0056">Arginine metabolism</keyword>
<accession>A0ABS6A7N1</accession>